<evidence type="ECO:0000256" key="5">
    <source>
        <dbReference type="ARBA" id="ARBA00022801"/>
    </source>
</evidence>
<reference evidence="10" key="1">
    <citation type="journal article" date="2021" name="PeerJ">
        <title>Extensive microbial diversity within the chicken gut microbiome revealed by metagenomics and culture.</title>
        <authorList>
            <person name="Gilroy R."/>
            <person name="Ravi A."/>
            <person name="Getino M."/>
            <person name="Pursley I."/>
            <person name="Horton D.L."/>
            <person name="Alikhan N.F."/>
            <person name="Baker D."/>
            <person name="Gharbi K."/>
            <person name="Hall N."/>
            <person name="Watson M."/>
            <person name="Adriaenssens E.M."/>
            <person name="Foster-Nyarko E."/>
            <person name="Jarju S."/>
            <person name="Secka A."/>
            <person name="Antonio M."/>
            <person name="Oren A."/>
            <person name="Chaudhuri R.R."/>
            <person name="La Ragione R."/>
            <person name="Hildebrand F."/>
            <person name="Pallen M.J."/>
        </authorList>
    </citation>
    <scope>NUCLEOTIDE SEQUENCE</scope>
    <source>
        <strain evidence="10">5032</strain>
    </source>
</reference>
<comment type="catalytic activity">
    <reaction evidence="7 8">
        <text>L-histidinol phosphate + H2O = L-histidinol + phosphate</text>
        <dbReference type="Rhea" id="RHEA:14465"/>
        <dbReference type="ChEBI" id="CHEBI:15377"/>
        <dbReference type="ChEBI" id="CHEBI:43474"/>
        <dbReference type="ChEBI" id="CHEBI:57699"/>
        <dbReference type="ChEBI" id="CHEBI:57980"/>
        <dbReference type="EC" id="3.1.3.15"/>
    </reaction>
</comment>
<evidence type="ECO:0000256" key="3">
    <source>
        <dbReference type="ARBA" id="ARBA00013085"/>
    </source>
</evidence>
<dbReference type="EMBL" id="DWZD01000003">
    <property type="protein sequence ID" value="HJA77979.1"/>
    <property type="molecule type" value="Genomic_DNA"/>
</dbReference>
<dbReference type="NCBIfam" id="TIGR01856">
    <property type="entry name" value="hisJ_fam"/>
    <property type="match status" value="1"/>
</dbReference>
<evidence type="ECO:0000256" key="1">
    <source>
        <dbReference type="ARBA" id="ARBA00004970"/>
    </source>
</evidence>
<dbReference type="InterPro" id="IPR010140">
    <property type="entry name" value="Histidinol_P_phosphatase_HisJ"/>
</dbReference>
<protein>
    <recommendedName>
        <fullName evidence="3 8">Histidinol-phosphatase</fullName>
        <shortName evidence="8">HolPase</shortName>
        <ecNumber evidence="3 8">3.1.3.15</ecNumber>
    </recommendedName>
</protein>
<dbReference type="Pfam" id="PF02811">
    <property type="entry name" value="PHP"/>
    <property type="match status" value="1"/>
</dbReference>
<keyword evidence="6 8" id="KW-0368">Histidine biosynthesis</keyword>
<dbReference type="CDD" id="cd12110">
    <property type="entry name" value="PHP_HisPPase_Hisj_like"/>
    <property type="match status" value="1"/>
</dbReference>
<dbReference type="GO" id="GO:0005737">
    <property type="term" value="C:cytoplasm"/>
    <property type="evidence" value="ECO:0007669"/>
    <property type="project" value="TreeGrafter"/>
</dbReference>
<comment type="similarity">
    <text evidence="2 8">Belongs to the PHP hydrolase family. HisK subfamily.</text>
</comment>
<evidence type="ECO:0000256" key="6">
    <source>
        <dbReference type="ARBA" id="ARBA00023102"/>
    </source>
</evidence>
<dbReference type="PANTHER" id="PTHR21039">
    <property type="entry name" value="HISTIDINOL PHOSPHATASE-RELATED"/>
    <property type="match status" value="1"/>
</dbReference>
<sequence>MILRDLHTHTLYSHGRNTPAEMYAAAEAAGLRLYGFSEHSPRPLGYTYSHEYRDQLEAHLDDYVREVAALKARAAADPSRCQVLFGMEFDWLDAEEAFVRAAATAYDFDYRLGSVHYLGTWGFDDKLEDWDISQEACEHHYRAYFATWRKMIASGLFDIAAHPDIIKLFSIQKFHVWLAKADSLALVRTALAELRDAGMSMEISSAGLRKPCREIYPCPTFLRLAAELGVPVSFASDAHGIEEVGHAFPQLANYARAFGISESVWFEHGQMRREAF</sequence>
<feature type="domain" description="PHP" evidence="9">
    <location>
        <begin position="5"/>
        <end position="205"/>
    </location>
</feature>
<organism evidence="10 11">
    <name type="scientific">Candidatus Desulfovibrio intestinavium</name>
    <dbReference type="NCBI Taxonomy" id="2838534"/>
    <lineage>
        <taxon>Bacteria</taxon>
        <taxon>Pseudomonadati</taxon>
        <taxon>Thermodesulfobacteriota</taxon>
        <taxon>Desulfovibrionia</taxon>
        <taxon>Desulfovibrionales</taxon>
        <taxon>Desulfovibrionaceae</taxon>
        <taxon>Desulfovibrio</taxon>
    </lineage>
</organism>
<dbReference type="EC" id="3.1.3.15" evidence="3 8"/>
<evidence type="ECO:0000256" key="4">
    <source>
        <dbReference type="ARBA" id="ARBA00022605"/>
    </source>
</evidence>
<dbReference type="PANTHER" id="PTHR21039:SF0">
    <property type="entry name" value="HISTIDINOL-PHOSPHATASE"/>
    <property type="match status" value="1"/>
</dbReference>
<keyword evidence="4 8" id="KW-0028">Amino-acid biosynthesis</keyword>
<comment type="caution">
    <text evidence="10">The sequence shown here is derived from an EMBL/GenBank/DDBJ whole genome shotgun (WGS) entry which is preliminary data.</text>
</comment>
<comment type="pathway">
    <text evidence="1 8">Amino-acid biosynthesis; L-histidine biosynthesis; L-histidine from 5-phospho-alpha-D-ribose 1-diphosphate: step 8/9.</text>
</comment>
<keyword evidence="5 8" id="KW-0378">Hydrolase</keyword>
<evidence type="ECO:0000313" key="11">
    <source>
        <dbReference type="Proteomes" id="UP000823821"/>
    </source>
</evidence>
<dbReference type="GO" id="GO:0004401">
    <property type="term" value="F:histidinol-phosphatase activity"/>
    <property type="evidence" value="ECO:0007669"/>
    <property type="project" value="UniProtKB-UniRule"/>
</dbReference>
<proteinExistence type="inferred from homology"/>
<evidence type="ECO:0000256" key="7">
    <source>
        <dbReference type="ARBA" id="ARBA00049158"/>
    </source>
</evidence>
<dbReference type="InterPro" id="IPR004013">
    <property type="entry name" value="PHP_dom"/>
</dbReference>
<dbReference type="Gene3D" id="3.20.20.140">
    <property type="entry name" value="Metal-dependent hydrolases"/>
    <property type="match status" value="1"/>
</dbReference>
<accession>A0A9D2HLF3</accession>
<gene>
    <name evidence="10" type="ORF">H9784_00170</name>
</gene>
<evidence type="ECO:0000313" key="10">
    <source>
        <dbReference type="EMBL" id="HJA77979.1"/>
    </source>
</evidence>
<evidence type="ECO:0000256" key="8">
    <source>
        <dbReference type="RuleBase" id="RU366003"/>
    </source>
</evidence>
<evidence type="ECO:0000259" key="9">
    <source>
        <dbReference type="Pfam" id="PF02811"/>
    </source>
</evidence>
<name>A0A9D2HLF3_9BACT</name>
<dbReference type="InterPro" id="IPR016195">
    <property type="entry name" value="Pol/histidinol_Pase-like"/>
</dbReference>
<dbReference type="SUPFAM" id="SSF89550">
    <property type="entry name" value="PHP domain-like"/>
    <property type="match status" value="1"/>
</dbReference>
<dbReference type="AlphaFoldDB" id="A0A9D2HLF3"/>
<dbReference type="Proteomes" id="UP000823821">
    <property type="component" value="Unassembled WGS sequence"/>
</dbReference>
<evidence type="ECO:0000256" key="2">
    <source>
        <dbReference type="ARBA" id="ARBA00009152"/>
    </source>
</evidence>
<dbReference type="GO" id="GO:0000105">
    <property type="term" value="P:L-histidine biosynthetic process"/>
    <property type="evidence" value="ECO:0007669"/>
    <property type="project" value="UniProtKB-UniRule"/>
</dbReference>
<reference evidence="10" key="2">
    <citation type="submission" date="2021-04" db="EMBL/GenBank/DDBJ databases">
        <authorList>
            <person name="Gilroy R."/>
        </authorList>
    </citation>
    <scope>NUCLEOTIDE SEQUENCE</scope>
    <source>
        <strain evidence="10">5032</strain>
    </source>
</reference>